<sequence length="163" mass="17725">MPAKKRCQFGVTATPNATLLLSASSANALYAELTFVVNQQVHARVGEDCSEQDGDSLVMNTLLRPTRTLYARLDALPWPFIVHFGGLEADSPFGVFIPHFAQLTSSSSALQALMGHGVPFLDQLPHSSNHPAIQPLEVTGRLKFNPVNDDCCPSDRLYLPLHG</sequence>
<comment type="caution">
    <text evidence="1">The sequence shown here is derived from an EMBL/GenBank/DDBJ whole genome shotgun (WGS) entry which is preliminary data.</text>
</comment>
<protein>
    <submittedName>
        <fullName evidence="1">Uncharacterized protein</fullName>
    </submittedName>
</protein>
<dbReference type="Proteomes" id="UP001221142">
    <property type="component" value="Unassembled WGS sequence"/>
</dbReference>
<organism evidence="1 2">
    <name type="scientific">Roridomyces roridus</name>
    <dbReference type="NCBI Taxonomy" id="1738132"/>
    <lineage>
        <taxon>Eukaryota</taxon>
        <taxon>Fungi</taxon>
        <taxon>Dikarya</taxon>
        <taxon>Basidiomycota</taxon>
        <taxon>Agaricomycotina</taxon>
        <taxon>Agaricomycetes</taxon>
        <taxon>Agaricomycetidae</taxon>
        <taxon>Agaricales</taxon>
        <taxon>Marasmiineae</taxon>
        <taxon>Mycenaceae</taxon>
        <taxon>Roridomyces</taxon>
    </lineage>
</organism>
<gene>
    <name evidence="1" type="ORF">FB45DRAFT_1002917</name>
</gene>
<proteinExistence type="predicted"/>
<evidence type="ECO:0000313" key="1">
    <source>
        <dbReference type="EMBL" id="KAJ7632524.1"/>
    </source>
</evidence>
<dbReference type="EMBL" id="JARKIF010000008">
    <property type="protein sequence ID" value="KAJ7632524.1"/>
    <property type="molecule type" value="Genomic_DNA"/>
</dbReference>
<dbReference type="AlphaFoldDB" id="A0AAD7FM97"/>
<name>A0AAD7FM97_9AGAR</name>
<accession>A0AAD7FM97</accession>
<keyword evidence="2" id="KW-1185">Reference proteome</keyword>
<evidence type="ECO:0000313" key="2">
    <source>
        <dbReference type="Proteomes" id="UP001221142"/>
    </source>
</evidence>
<reference evidence="1" key="1">
    <citation type="submission" date="2023-03" db="EMBL/GenBank/DDBJ databases">
        <title>Massive genome expansion in bonnet fungi (Mycena s.s.) driven by repeated elements and novel gene families across ecological guilds.</title>
        <authorList>
            <consortium name="Lawrence Berkeley National Laboratory"/>
            <person name="Harder C.B."/>
            <person name="Miyauchi S."/>
            <person name="Viragh M."/>
            <person name="Kuo A."/>
            <person name="Thoen E."/>
            <person name="Andreopoulos B."/>
            <person name="Lu D."/>
            <person name="Skrede I."/>
            <person name="Drula E."/>
            <person name="Henrissat B."/>
            <person name="Morin E."/>
            <person name="Kohler A."/>
            <person name="Barry K."/>
            <person name="LaButti K."/>
            <person name="Morin E."/>
            <person name="Salamov A."/>
            <person name="Lipzen A."/>
            <person name="Mereny Z."/>
            <person name="Hegedus B."/>
            <person name="Baldrian P."/>
            <person name="Stursova M."/>
            <person name="Weitz H."/>
            <person name="Taylor A."/>
            <person name="Grigoriev I.V."/>
            <person name="Nagy L.G."/>
            <person name="Martin F."/>
            <person name="Kauserud H."/>
        </authorList>
    </citation>
    <scope>NUCLEOTIDE SEQUENCE</scope>
    <source>
        <strain evidence="1">9284</strain>
    </source>
</reference>